<comment type="similarity">
    <text evidence="2">Belongs to the NadC/ModD family.</text>
</comment>
<evidence type="ECO:0000313" key="6">
    <source>
        <dbReference type="Proteomes" id="UP000694580"/>
    </source>
</evidence>
<reference evidence="5" key="3">
    <citation type="submission" date="2025-09" db="UniProtKB">
        <authorList>
            <consortium name="Ensembl"/>
        </authorList>
    </citation>
    <scope>IDENTIFICATION</scope>
</reference>
<gene>
    <name evidence="5" type="primary">QPRT</name>
</gene>
<sequence>EMSGDLSQILPPQALAQLAREWLREDVPNFDLAVADTHVVCGFSTKIEVECRNEAEAKEAAKAGADVIMLDNFKPEELYRVAQFLKLEFPSVLIEASGGVTTETLTQYFSANVDIISLGCLTQGCPIADFSLKEKKLQIYMALCEKVIAPLVKK</sequence>
<keyword evidence="3" id="KW-0328">Glycosyltransferase</keyword>
<proteinExistence type="inferred from homology"/>
<dbReference type="PANTHER" id="PTHR32179">
    <property type="entry name" value="NICOTINATE-NUCLEOTIDE PYROPHOSPHORYLASE [CARBOXYLATING]"/>
    <property type="match status" value="1"/>
</dbReference>
<dbReference type="GeneTree" id="ENSGT00390000002761"/>
<dbReference type="InterPro" id="IPR036068">
    <property type="entry name" value="Nicotinate_pribotase-like_C"/>
</dbReference>
<feature type="domain" description="Quinolinate phosphoribosyl transferase C-terminal" evidence="4">
    <location>
        <begin position="33"/>
        <end position="133"/>
    </location>
</feature>
<name>A0AAY4DC96_9TELE</name>
<comment type="pathway">
    <text evidence="1">Cofactor biosynthesis; NAD(+) biosynthesis.</text>
</comment>
<dbReference type="AlphaFoldDB" id="A0AAY4DC96"/>
<keyword evidence="6" id="KW-1185">Reference proteome</keyword>
<dbReference type="GO" id="GO:0034213">
    <property type="term" value="P:quinolinate catabolic process"/>
    <property type="evidence" value="ECO:0007669"/>
    <property type="project" value="TreeGrafter"/>
</dbReference>
<dbReference type="Ensembl" id="ENSDCDT00010051810.1">
    <property type="protein sequence ID" value="ENSDCDP00010041821.1"/>
    <property type="gene ID" value="ENSDCDG00010026439.1"/>
</dbReference>
<dbReference type="GO" id="GO:0009435">
    <property type="term" value="P:NAD+ biosynthetic process"/>
    <property type="evidence" value="ECO:0007669"/>
    <property type="project" value="InterPro"/>
</dbReference>
<accession>A0AAY4DC96</accession>
<dbReference type="InterPro" id="IPR027277">
    <property type="entry name" value="NadC/ModD"/>
</dbReference>
<dbReference type="SUPFAM" id="SSF51690">
    <property type="entry name" value="Nicotinate/Quinolinate PRTase C-terminal domain-like"/>
    <property type="match status" value="1"/>
</dbReference>
<evidence type="ECO:0000313" key="5">
    <source>
        <dbReference type="Ensembl" id="ENSDCDP00010041821.1"/>
    </source>
</evidence>
<evidence type="ECO:0000256" key="1">
    <source>
        <dbReference type="ARBA" id="ARBA00004790"/>
    </source>
</evidence>
<dbReference type="GO" id="GO:0005737">
    <property type="term" value="C:cytoplasm"/>
    <property type="evidence" value="ECO:0007669"/>
    <property type="project" value="TreeGrafter"/>
</dbReference>
<evidence type="ECO:0000259" key="4">
    <source>
        <dbReference type="Pfam" id="PF01729"/>
    </source>
</evidence>
<evidence type="ECO:0000256" key="2">
    <source>
        <dbReference type="ARBA" id="ARBA00009400"/>
    </source>
</evidence>
<dbReference type="Proteomes" id="UP000694580">
    <property type="component" value="Chromosome 3"/>
</dbReference>
<dbReference type="GO" id="GO:0004514">
    <property type="term" value="F:nicotinate-nucleotide diphosphorylase (carboxylating) activity"/>
    <property type="evidence" value="ECO:0007669"/>
    <property type="project" value="InterPro"/>
</dbReference>
<reference evidence="5 6" key="1">
    <citation type="submission" date="2020-06" db="EMBL/GenBank/DDBJ databases">
        <authorList>
            <consortium name="Wellcome Sanger Institute Data Sharing"/>
        </authorList>
    </citation>
    <scope>NUCLEOTIDE SEQUENCE [LARGE SCALE GENOMIC DNA]</scope>
</reference>
<keyword evidence="3" id="KW-0808">Transferase</keyword>
<dbReference type="PANTHER" id="PTHR32179:SF3">
    <property type="entry name" value="NICOTINATE-NUCLEOTIDE PYROPHOSPHORYLASE [CARBOXYLATING]"/>
    <property type="match status" value="1"/>
</dbReference>
<dbReference type="InterPro" id="IPR002638">
    <property type="entry name" value="Quinolinate_PRibosylTrfase_C"/>
</dbReference>
<evidence type="ECO:0000256" key="3">
    <source>
        <dbReference type="ARBA" id="ARBA00022676"/>
    </source>
</evidence>
<protein>
    <recommendedName>
        <fullName evidence="4">Quinolinate phosphoribosyl transferase C-terminal domain-containing protein</fullName>
    </recommendedName>
</protein>
<dbReference type="InterPro" id="IPR013785">
    <property type="entry name" value="Aldolase_TIM"/>
</dbReference>
<dbReference type="Gene3D" id="3.20.20.70">
    <property type="entry name" value="Aldolase class I"/>
    <property type="match status" value="1"/>
</dbReference>
<dbReference type="Pfam" id="PF01729">
    <property type="entry name" value="QRPTase_C"/>
    <property type="match status" value="1"/>
</dbReference>
<organism evidence="5 6">
    <name type="scientific">Denticeps clupeoides</name>
    <name type="common">denticle herring</name>
    <dbReference type="NCBI Taxonomy" id="299321"/>
    <lineage>
        <taxon>Eukaryota</taxon>
        <taxon>Metazoa</taxon>
        <taxon>Chordata</taxon>
        <taxon>Craniata</taxon>
        <taxon>Vertebrata</taxon>
        <taxon>Euteleostomi</taxon>
        <taxon>Actinopterygii</taxon>
        <taxon>Neopterygii</taxon>
        <taxon>Teleostei</taxon>
        <taxon>Clupei</taxon>
        <taxon>Clupeiformes</taxon>
        <taxon>Denticipitoidei</taxon>
        <taxon>Denticipitidae</taxon>
        <taxon>Denticeps</taxon>
    </lineage>
</organism>
<reference evidence="5" key="2">
    <citation type="submission" date="2025-08" db="UniProtKB">
        <authorList>
            <consortium name="Ensembl"/>
        </authorList>
    </citation>
    <scope>IDENTIFICATION</scope>
</reference>